<dbReference type="InterPro" id="IPR036890">
    <property type="entry name" value="HATPase_C_sf"/>
</dbReference>
<dbReference type="SUPFAM" id="SSF47384">
    <property type="entry name" value="Homodimeric domain of signal transducing histidine kinase"/>
    <property type="match status" value="1"/>
</dbReference>
<dbReference type="Pfam" id="PF08447">
    <property type="entry name" value="PAS_3"/>
    <property type="match status" value="1"/>
</dbReference>
<dbReference type="Gene3D" id="1.10.287.130">
    <property type="match status" value="1"/>
</dbReference>
<dbReference type="PROSITE" id="PS50109">
    <property type="entry name" value="HIS_KIN"/>
    <property type="match status" value="1"/>
</dbReference>
<dbReference type="InterPro" id="IPR035965">
    <property type="entry name" value="PAS-like_dom_sf"/>
</dbReference>
<dbReference type="PRINTS" id="PR00344">
    <property type="entry name" value="BCTRLSENSOR"/>
</dbReference>
<dbReference type="InterPro" id="IPR000700">
    <property type="entry name" value="PAS-assoc_C"/>
</dbReference>
<dbReference type="PANTHER" id="PTHR43304:SF1">
    <property type="entry name" value="PAC DOMAIN-CONTAINING PROTEIN"/>
    <property type="match status" value="1"/>
</dbReference>
<dbReference type="PROSITE" id="PS50113">
    <property type="entry name" value="PAC"/>
    <property type="match status" value="1"/>
</dbReference>
<dbReference type="InterPro" id="IPR003594">
    <property type="entry name" value="HATPase_dom"/>
</dbReference>
<keyword evidence="9" id="KW-0547">Nucleotide-binding</keyword>
<dbReference type="EMBL" id="JAUKPO010000018">
    <property type="protein sequence ID" value="MDO1449342.1"/>
    <property type="molecule type" value="Genomic_DNA"/>
</dbReference>
<dbReference type="SUPFAM" id="SSF55874">
    <property type="entry name" value="ATPase domain of HSP90 chaperone/DNA topoisomerase II/histidine kinase"/>
    <property type="match status" value="1"/>
</dbReference>
<dbReference type="InterPro" id="IPR013655">
    <property type="entry name" value="PAS_fold_3"/>
</dbReference>
<feature type="domain" description="Histidine kinase" evidence="7">
    <location>
        <begin position="309"/>
        <end position="522"/>
    </location>
</feature>
<dbReference type="Pfam" id="PF00512">
    <property type="entry name" value="HisKA"/>
    <property type="match status" value="1"/>
</dbReference>
<organism evidence="9 10">
    <name type="scientific">Rhodocytophaga aerolata</name>
    <dbReference type="NCBI Taxonomy" id="455078"/>
    <lineage>
        <taxon>Bacteria</taxon>
        <taxon>Pseudomonadati</taxon>
        <taxon>Bacteroidota</taxon>
        <taxon>Cytophagia</taxon>
        <taxon>Cytophagales</taxon>
        <taxon>Rhodocytophagaceae</taxon>
        <taxon>Rhodocytophaga</taxon>
    </lineage>
</organism>
<gene>
    <name evidence="9" type="ORF">Q0590_23910</name>
</gene>
<dbReference type="InterPro" id="IPR004358">
    <property type="entry name" value="Sig_transdc_His_kin-like_C"/>
</dbReference>
<dbReference type="GO" id="GO:0005524">
    <property type="term" value="F:ATP binding"/>
    <property type="evidence" value="ECO:0007669"/>
    <property type="project" value="UniProtKB-KW"/>
</dbReference>
<name>A0ABT8RB49_9BACT</name>
<dbReference type="PANTHER" id="PTHR43304">
    <property type="entry name" value="PHYTOCHROME-LIKE PROTEIN CPH1"/>
    <property type="match status" value="1"/>
</dbReference>
<dbReference type="EC" id="2.7.13.3" evidence="2"/>
<evidence type="ECO:0000259" key="7">
    <source>
        <dbReference type="PROSITE" id="PS50109"/>
    </source>
</evidence>
<dbReference type="SUPFAM" id="SSF55785">
    <property type="entry name" value="PYP-like sensor domain (PAS domain)"/>
    <property type="match status" value="1"/>
</dbReference>
<comment type="caution">
    <text evidence="9">The sequence shown here is derived from an EMBL/GenBank/DDBJ whole genome shotgun (WGS) entry which is preliminary data.</text>
</comment>
<evidence type="ECO:0000313" key="10">
    <source>
        <dbReference type="Proteomes" id="UP001168528"/>
    </source>
</evidence>
<dbReference type="Gene3D" id="3.30.450.20">
    <property type="entry name" value="PAS domain"/>
    <property type="match status" value="1"/>
</dbReference>
<reference evidence="9" key="1">
    <citation type="submission" date="2023-07" db="EMBL/GenBank/DDBJ databases">
        <title>The genome sequence of Rhodocytophaga aerolata KACC 12507.</title>
        <authorList>
            <person name="Zhang X."/>
        </authorList>
    </citation>
    <scope>NUCLEOTIDE SEQUENCE</scope>
    <source>
        <strain evidence="9">KACC 12507</strain>
    </source>
</reference>
<protein>
    <recommendedName>
        <fullName evidence="2">histidine kinase</fullName>
        <ecNumber evidence="2">2.7.13.3</ecNumber>
    </recommendedName>
</protein>
<keyword evidence="9" id="KW-0067">ATP-binding</keyword>
<evidence type="ECO:0000256" key="6">
    <source>
        <dbReference type="SAM" id="Coils"/>
    </source>
</evidence>
<accession>A0ABT8RB49</accession>
<dbReference type="InterPro" id="IPR003661">
    <property type="entry name" value="HisK_dim/P_dom"/>
</dbReference>
<evidence type="ECO:0000256" key="4">
    <source>
        <dbReference type="ARBA" id="ARBA00022679"/>
    </source>
</evidence>
<dbReference type="RefSeq" id="WP_302040143.1">
    <property type="nucleotide sequence ID" value="NZ_JAUKPO010000018.1"/>
</dbReference>
<evidence type="ECO:0000313" key="9">
    <source>
        <dbReference type="EMBL" id="MDO1449342.1"/>
    </source>
</evidence>
<keyword evidence="10" id="KW-1185">Reference proteome</keyword>
<dbReference type="SMART" id="SM00387">
    <property type="entry name" value="HATPase_c"/>
    <property type="match status" value="1"/>
</dbReference>
<comment type="catalytic activity">
    <reaction evidence="1">
        <text>ATP + protein L-histidine = ADP + protein N-phospho-L-histidine.</text>
        <dbReference type="EC" id="2.7.13.3"/>
    </reaction>
</comment>
<dbReference type="Gene3D" id="3.30.565.10">
    <property type="entry name" value="Histidine kinase-like ATPase, C-terminal domain"/>
    <property type="match status" value="1"/>
</dbReference>
<feature type="domain" description="PAC" evidence="8">
    <location>
        <begin position="243"/>
        <end position="291"/>
    </location>
</feature>
<evidence type="ECO:0000256" key="2">
    <source>
        <dbReference type="ARBA" id="ARBA00012438"/>
    </source>
</evidence>
<keyword evidence="5" id="KW-0418">Kinase</keyword>
<feature type="coiled-coil region" evidence="6">
    <location>
        <begin position="116"/>
        <end position="164"/>
    </location>
</feature>
<dbReference type="InterPro" id="IPR005467">
    <property type="entry name" value="His_kinase_dom"/>
</dbReference>
<keyword evidence="3" id="KW-0597">Phosphoprotein</keyword>
<dbReference type="SMART" id="SM00388">
    <property type="entry name" value="HisKA"/>
    <property type="match status" value="1"/>
</dbReference>
<evidence type="ECO:0000259" key="8">
    <source>
        <dbReference type="PROSITE" id="PS50113"/>
    </source>
</evidence>
<keyword evidence="4" id="KW-0808">Transferase</keyword>
<sequence>MSKPLLLLESPWAGITLLSTSKNKDGDLVDLVIEQINTTAQKQLGYLGIAEGKKYSQVFPLSPELLALYHTVLDTRTPVEYQLCLPFEGKDIWWRNRCFMYNNDWLVVISENVTAVKKMEADIQEKNNLLQAMNEELQAVNEELQSANEELQAQIEELKAKDKVILAYKEFERLLETLPQLVWTTNPYMTAGKSMYINHRWYAYTGLPADKDFTDIYRECVPVAQQEALQEHWQHCMATHEDFEREILLRRHDGEYRWHISKAIYAPDTNHWVGTFTDIHERKRAAQELSEKNKQLLLINTDLDNFIYTASHDLKSPIVNIEGLVIALTKRLTANYSLDDEQNRILSMIAASINRLKATITNLTEIAKIQKEDTPKEIISVSNLLEEVTTDLAKLMEDKQVVLHKKLAADKIALAPKNMRSIIYNLLSNAIKYHSPERQPVVVIETRREENFMLMSVTDNGIGMAPQHVKKLFTMFKRFHTHVEGTGIGLYIVKRIVENAGGKIEVESTLDVGTKFIVYLPY</sequence>
<dbReference type="InterPro" id="IPR052162">
    <property type="entry name" value="Sensor_kinase/Photoreceptor"/>
</dbReference>
<dbReference type="Proteomes" id="UP001168528">
    <property type="component" value="Unassembled WGS sequence"/>
</dbReference>
<evidence type="ECO:0000256" key="3">
    <source>
        <dbReference type="ARBA" id="ARBA00022553"/>
    </source>
</evidence>
<evidence type="ECO:0000256" key="5">
    <source>
        <dbReference type="ARBA" id="ARBA00022777"/>
    </source>
</evidence>
<dbReference type="InterPro" id="IPR036097">
    <property type="entry name" value="HisK_dim/P_sf"/>
</dbReference>
<evidence type="ECO:0000256" key="1">
    <source>
        <dbReference type="ARBA" id="ARBA00000085"/>
    </source>
</evidence>
<proteinExistence type="predicted"/>
<dbReference type="CDD" id="cd00082">
    <property type="entry name" value="HisKA"/>
    <property type="match status" value="1"/>
</dbReference>
<keyword evidence="6" id="KW-0175">Coiled coil</keyword>
<dbReference type="Pfam" id="PF02518">
    <property type="entry name" value="HATPase_c"/>
    <property type="match status" value="1"/>
</dbReference>